<feature type="region of interest" description="Disordered" evidence="9">
    <location>
        <begin position="121"/>
        <end position="148"/>
    </location>
</feature>
<evidence type="ECO:0000313" key="11">
    <source>
        <dbReference type="EMBL" id="KIL59040.1"/>
    </source>
</evidence>
<dbReference type="Proteomes" id="UP000054549">
    <property type="component" value="Unassembled WGS sequence"/>
</dbReference>
<evidence type="ECO:0000256" key="3">
    <source>
        <dbReference type="ARBA" id="ARBA00017689"/>
    </source>
</evidence>
<evidence type="ECO:0000256" key="1">
    <source>
        <dbReference type="ARBA" id="ARBA00004273"/>
    </source>
</evidence>
<comment type="subcellular location">
    <subcellularLocation>
        <location evidence="1">Mitochondrion inner membrane</location>
    </subcellularLocation>
</comment>
<dbReference type="InterPro" id="IPR022533">
    <property type="entry name" value="Cox20"/>
</dbReference>
<keyword evidence="4 10" id="KW-0812">Transmembrane</keyword>
<evidence type="ECO:0000256" key="7">
    <source>
        <dbReference type="ARBA" id="ARBA00023128"/>
    </source>
</evidence>
<gene>
    <name evidence="11" type="ORF">M378DRAFT_15072</name>
</gene>
<evidence type="ECO:0000313" key="12">
    <source>
        <dbReference type="Proteomes" id="UP000054549"/>
    </source>
</evidence>
<keyword evidence="8 10" id="KW-0472">Membrane</keyword>
<dbReference type="InParanoid" id="A0A0C2S8G2"/>
<organism evidence="11 12">
    <name type="scientific">Amanita muscaria (strain Koide BX008)</name>
    <dbReference type="NCBI Taxonomy" id="946122"/>
    <lineage>
        <taxon>Eukaryota</taxon>
        <taxon>Fungi</taxon>
        <taxon>Dikarya</taxon>
        <taxon>Basidiomycota</taxon>
        <taxon>Agaricomycotina</taxon>
        <taxon>Agaricomycetes</taxon>
        <taxon>Agaricomycetidae</taxon>
        <taxon>Agaricales</taxon>
        <taxon>Pluteineae</taxon>
        <taxon>Amanitaceae</taxon>
        <taxon>Amanita</taxon>
    </lineage>
</organism>
<accession>A0A0C2S8G2</accession>
<keyword evidence="6 10" id="KW-1133">Transmembrane helix</keyword>
<evidence type="ECO:0000256" key="8">
    <source>
        <dbReference type="ARBA" id="ARBA00023136"/>
    </source>
</evidence>
<proteinExistence type="inferred from homology"/>
<dbReference type="Pfam" id="PF12597">
    <property type="entry name" value="Cox20"/>
    <property type="match status" value="1"/>
</dbReference>
<keyword evidence="12" id="KW-1185">Reference proteome</keyword>
<feature type="transmembrane region" description="Helical" evidence="10">
    <location>
        <begin position="86"/>
        <end position="105"/>
    </location>
</feature>
<comment type="similarity">
    <text evidence="2">Belongs to the COX20 family.</text>
</comment>
<keyword evidence="5" id="KW-0999">Mitochondrion inner membrane</keyword>
<keyword evidence="7" id="KW-0496">Mitochondrion</keyword>
<name>A0A0C2S8G2_AMAMK</name>
<dbReference type="HOGENOM" id="CLU_101495_2_1_1"/>
<evidence type="ECO:0000256" key="5">
    <source>
        <dbReference type="ARBA" id="ARBA00022792"/>
    </source>
</evidence>
<dbReference type="PANTHER" id="PTHR31586">
    <property type="entry name" value="CYTOCHROME C OXIDASE PROTEIN 20"/>
    <property type="match status" value="1"/>
</dbReference>
<dbReference type="GO" id="GO:0033617">
    <property type="term" value="P:mitochondrial respiratory chain complex IV assembly"/>
    <property type="evidence" value="ECO:0007669"/>
    <property type="project" value="InterPro"/>
</dbReference>
<evidence type="ECO:0000256" key="4">
    <source>
        <dbReference type="ARBA" id="ARBA00022692"/>
    </source>
</evidence>
<evidence type="ECO:0000256" key="10">
    <source>
        <dbReference type="SAM" id="Phobius"/>
    </source>
</evidence>
<evidence type="ECO:0000256" key="6">
    <source>
        <dbReference type="ARBA" id="ARBA00022989"/>
    </source>
</evidence>
<protein>
    <recommendedName>
        <fullName evidence="3">Cytochrome c oxidase assembly protein COX20, mitochondrial</fullName>
    </recommendedName>
</protein>
<dbReference type="EMBL" id="KN818323">
    <property type="protein sequence ID" value="KIL59040.1"/>
    <property type="molecule type" value="Genomic_DNA"/>
</dbReference>
<evidence type="ECO:0000256" key="9">
    <source>
        <dbReference type="SAM" id="MobiDB-lite"/>
    </source>
</evidence>
<reference evidence="11 12" key="1">
    <citation type="submission" date="2014-04" db="EMBL/GenBank/DDBJ databases">
        <title>Evolutionary Origins and Diversification of the Mycorrhizal Mutualists.</title>
        <authorList>
            <consortium name="DOE Joint Genome Institute"/>
            <consortium name="Mycorrhizal Genomics Consortium"/>
            <person name="Kohler A."/>
            <person name="Kuo A."/>
            <person name="Nagy L.G."/>
            <person name="Floudas D."/>
            <person name="Copeland A."/>
            <person name="Barry K.W."/>
            <person name="Cichocki N."/>
            <person name="Veneault-Fourrey C."/>
            <person name="LaButti K."/>
            <person name="Lindquist E.A."/>
            <person name="Lipzen A."/>
            <person name="Lundell T."/>
            <person name="Morin E."/>
            <person name="Murat C."/>
            <person name="Riley R."/>
            <person name="Ohm R."/>
            <person name="Sun H."/>
            <person name="Tunlid A."/>
            <person name="Henrissat B."/>
            <person name="Grigoriev I.V."/>
            <person name="Hibbett D.S."/>
            <person name="Martin F."/>
        </authorList>
    </citation>
    <scope>NUCLEOTIDE SEQUENCE [LARGE SCALE GENOMIC DNA]</scope>
    <source>
        <strain evidence="11 12">Koide BX008</strain>
    </source>
</reference>
<sequence length="148" mass="15841">MSTSNSSDPNTTALPSRVPAPTGNLVHDIWEVKSSSKFCLLLNPKCSKSVKHITDIPCARDALMNGIAGGAGIGFVRGLSAGPLVAGHWAMATFTLVSIGSWHICQKRIADERKSIATVIESAPRRIKRSEESNQQSPQESTASIEKQ</sequence>
<dbReference type="AlphaFoldDB" id="A0A0C2S8G2"/>
<dbReference type="OrthoDB" id="14603at2759"/>
<evidence type="ECO:0000256" key="2">
    <source>
        <dbReference type="ARBA" id="ARBA00009575"/>
    </source>
</evidence>
<dbReference type="STRING" id="946122.A0A0C2S8G2"/>
<dbReference type="PANTHER" id="PTHR31586:SF1">
    <property type="entry name" value="CYTOCHROME C OXIDASE ASSEMBLY PROTEIN COX20, MITOCHONDRIAL"/>
    <property type="match status" value="1"/>
</dbReference>
<dbReference type="GO" id="GO:0005743">
    <property type="term" value="C:mitochondrial inner membrane"/>
    <property type="evidence" value="ECO:0007669"/>
    <property type="project" value="UniProtKB-SubCell"/>
</dbReference>